<evidence type="ECO:0000313" key="12">
    <source>
        <dbReference type="Proteomes" id="UP000190648"/>
    </source>
</evidence>
<dbReference type="PANTHER" id="PTHR31570:SF1">
    <property type="entry name" value="HAUS AUGMIN-LIKE COMPLEX SUBUNIT 1"/>
    <property type="match status" value="1"/>
</dbReference>
<evidence type="ECO:0000256" key="4">
    <source>
        <dbReference type="ARBA" id="ARBA00022618"/>
    </source>
</evidence>
<evidence type="ECO:0000313" key="11">
    <source>
        <dbReference type="EMBL" id="OPJ86953.1"/>
    </source>
</evidence>
<dbReference type="GO" id="GO:0005874">
    <property type="term" value="C:microtubule"/>
    <property type="evidence" value="ECO:0007669"/>
    <property type="project" value="UniProtKB-KW"/>
</dbReference>
<keyword evidence="8" id="KW-0206">Cytoskeleton</keyword>
<comment type="similarity">
    <text evidence="2">Belongs to the HAUS1 family.</text>
</comment>
<dbReference type="Proteomes" id="UP000190648">
    <property type="component" value="Unassembled WGS sequence"/>
</dbReference>
<evidence type="ECO:0000256" key="10">
    <source>
        <dbReference type="SAM" id="Coils"/>
    </source>
</evidence>
<reference evidence="11 12" key="1">
    <citation type="submission" date="2016-02" db="EMBL/GenBank/DDBJ databases">
        <title>Band-tailed pigeon sequencing and assembly.</title>
        <authorList>
            <person name="Soares A.E."/>
            <person name="Novak B.J."/>
            <person name="Rice E.S."/>
            <person name="O'Connell B."/>
            <person name="Chang D."/>
            <person name="Weber S."/>
            <person name="Shapiro B."/>
        </authorList>
    </citation>
    <scope>NUCLEOTIDE SEQUENCE [LARGE SCALE GENOMIC DNA]</scope>
    <source>
        <strain evidence="11">BTP2013</strain>
        <tissue evidence="11">Blood</tissue>
    </source>
</reference>
<evidence type="ECO:0000256" key="6">
    <source>
        <dbReference type="ARBA" id="ARBA00022776"/>
    </source>
</evidence>
<keyword evidence="3" id="KW-0963">Cytoplasm</keyword>
<keyword evidence="6" id="KW-0498">Mitosis</keyword>
<dbReference type="AlphaFoldDB" id="A0A1V4KRB8"/>
<keyword evidence="9" id="KW-0131">Cell cycle</keyword>
<accession>A0A1V4KRB8</accession>
<dbReference type="PRINTS" id="PR02087">
    <property type="entry name" value="HAUSAUGMINL1"/>
</dbReference>
<evidence type="ECO:0000256" key="5">
    <source>
        <dbReference type="ARBA" id="ARBA00022701"/>
    </source>
</evidence>
<evidence type="ECO:0000256" key="3">
    <source>
        <dbReference type="ARBA" id="ARBA00022490"/>
    </source>
</evidence>
<keyword evidence="5" id="KW-0493">Microtubule</keyword>
<comment type="caution">
    <text evidence="11">The sequence shown here is derived from an EMBL/GenBank/DDBJ whole genome shotgun (WGS) entry which is preliminary data.</text>
</comment>
<evidence type="ECO:0000256" key="8">
    <source>
        <dbReference type="ARBA" id="ARBA00023212"/>
    </source>
</evidence>
<dbReference type="GO" id="GO:0005829">
    <property type="term" value="C:cytosol"/>
    <property type="evidence" value="ECO:0007669"/>
    <property type="project" value="TreeGrafter"/>
</dbReference>
<organism evidence="11 12">
    <name type="scientific">Patagioenas fasciata monilis</name>
    <dbReference type="NCBI Taxonomy" id="372326"/>
    <lineage>
        <taxon>Eukaryota</taxon>
        <taxon>Metazoa</taxon>
        <taxon>Chordata</taxon>
        <taxon>Craniata</taxon>
        <taxon>Vertebrata</taxon>
        <taxon>Euteleostomi</taxon>
        <taxon>Archelosauria</taxon>
        <taxon>Archosauria</taxon>
        <taxon>Dinosauria</taxon>
        <taxon>Saurischia</taxon>
        <taxon>Theropoda</taxon>
        <taxon>Coelurosauria</taxon>
        <taxon>Aves</taxon>
        <taxon>Neognathae</taxon>
        <taxon>Neoaves</taxon>
        <taxon>Columbimorphae</taxon>
        <taxon>Columbiformes</taxon>
        <taxon>Columbidae</taxon>
        <taxon>Patagioenas</taxon>
    </lineage>
</organism>
<sequence length="224" mass="25673">MKQMAAEYEAKANYLASILRESLNLSPSSLSSEAASDLNILVDSAMTLDTKDTSLASFFAAINDMTLELYTTESKNREMEQELTQMKKRITNALLMEKQLNEDVKKPGEILELEKGREDSQRQKLEFITKKSKEFKILIQEAQDHLIATGLDHSLTHKALIDLSEEVERMKKEIRPFKRELEAYGDLVPNPSLAQVKIEEVKRELEVLDIEFTKYIEGLELEMT</sequence>
<evidence type="ECO:0000256" key="9">
    <source>
        <dbReference type="ARBA" id="ARBA00023306"/>
    </source>
</evidence>
<keyword evidence="7 10" id="KW-0175">Coiled coil</keyword>
<dbReference type="GO" id="GO:0005819">
    <property type="term" value="C:spindle"/>
    <property type="evidence" value="ECO:0007669"/>
    <property type="project" value="UniProtKB-SubCell"/>
</dbReference>
<proteinExistence type="inferred from homology"/>
<dbReference type="GO" id="GO:0051301">
    <property type="term" value="P:cell division"/>
    <property type="evidence" value="ECO:0007669"/>
    <property type="project" value="UniProtKB-KW"/>
</dbReference>
<comment type="subcellular location">
    <subcellularLocation>
        <location evidence="1">Cytoplasm</location>
        <location evidence="1">Cytoskeleton</location>
        <location evidence="1">Spindle</location>
    </subcellularLocation>
</comment>
<dbReference type="EMBL" id="LSYS01002115">
    <property type="protein sequence ID" value="OPJ86953.1"/>
    <property type="molecule type" value="Genomic_DNA"/>
</dbReference>
<dbReference type="STRING" id="372326.A0A1V4KRB8"/>
<dbReference type="Pfam" id="PF25762">
    <property type="entry name" value="HAUS1"/>
    <property type="match status" value="1"/>
</dbReference>
<dbReference type="GO" id="GO:0051225">
    <property type="term" value="P:spindle assembly"/>
    <property type="evidence" value="ECO:0007669"/>
    <property type="project" value="InterPro"/>
</dbReference>
<dbReference type="PANTHER" id="PTHR31570">
    <property type="entry name" value="HAUS AUGMIN-LIKE COMPLEX SUBUNIT 1"/>
    <property type="match status" value="1"/>
</dbReference>
<keyword evidence="12" id="KW-1185">Reference proteome</keyword>
<feature type="coiled-coil region" evidence="10">
    <location>
        <begin position="62"/>
        <end position="96"/>
    </location>
</feature>
<evidence type="ECO:0000256" key="7">
    <source>
        <dbReference type="ARBA" id="ARBA00023054"/>
    </source>
</evidence>
<evidence type="ECO:0000256" key="2">
    <source>
        <dbReference type="ARBA" id="ARBA00005479"/>
    </source>
</evidence>
<protein>
    <submittedName>
        <fullName evidence="11">HAUS augmin-like complex subunit 1</fullName>
    </submittedName>
</protein>
<dbReference type="GO" id="GO:0007098">
    <property type="term" value="P:centrosome cycle"/>
    <property type="evidence" value="ECO:0007669"/>
    <property type="project" value="TreeGrafter"/>
</dbReference>
<dbReference type="InterPro" id="IPR026243">
    <property type="entry name" value="HAUS1"/>
</dbReference>
<gene>
    <name evidence="11" type="primary">HAUS1</name>
    <name evidence="11" type="ORF">AV530_017653</name>
</gene>
<keyword evidence="4" id="KW-0132">Cell division</keyword>
<evidence type="ECO:0000256" key="1">
    <source>
        <dbReference type="ARBA" id="ARBA00004186"/>
    </source>
</evidence>
<dbReference type="OrthoDB" id="5372507at2759"/>
<dbReference type="GO" id="GO:0070652">
    <property type="term" value="C:HAUS complex"/>
    <property type="evidence" value="ECO:0007669"/>
    <property type="project" value="InterPro"/>
</dbReference>
<name>A0A1V4KRB8_PATFA</name>